<protein>
    <submittedName>
        <fullName evidence="1">Uncharacterized protein</fullName>
    </submittedName>
</protein>
<dbReference type="EMBL" id="JAVDTF010000001">
    <property type="protein sequence ID" value="MDR6782032.1"/>
    <property type="molecule type" value="Genomic_DNA"/>
</dbReference>
<sequence>METTAIKNTSIKVREVYLSDLTAVINLYLNGSTDELTTDFGLPVGLAEQNGDIIACSFVNINSSGQPTFRINMGSSLETGCLGEDLNHFTVNRFASVWGPAVGTVSAVQPLKNAIKRLVDWLNQCS</sequence>
<keyword evidence="2" id="KW-1185">Reference proteome</keyword>
<reference evidence="1" key="1">
    <citation type="submission" date="2023-07" db="EMBL/GenBank/DDBJ databases">
        <title>Sorghum-associated microbial communities from plants grown in Nebraska, USA.</title>
        <authorList>
            <person name="Schachtman D."/>
        </authorList>
    </citation>
    <scope>NUCLEOTIDE SEQUENCE</scope>
    <source>
        <strain evidence="1">2697</strain>
    </source>
</reference>
<accession>A0ACC6KSC0</accession>
<comment type="caution">
    <text evidence="1">The sequence shown here is derived from an EMBL/GenBank/DDBJ whole genome shotgun (WGS) entry which is preliminary data.</text>
</comment>
<evidence type="ECO:0000313" key="2">
    <source>
        <dbReference type="Proteomes" id="UP001246858"/>
    </source>
</evidence>
<gene>
    <name evidence="1" type="ORF">J2X78_000584</name>
</gene>
<proteinExistence type="predicted"/>
<name>A0ACC6KSC0_9SPHI</name>
<dbReference type="Proteomes" id="UP001246858">
    <property type="component" value="Unassembled WGS sequence"/>
</dbReference>
<evidence type="ECO:0000313" key="1">
    <source>
        <dbReference type="EMBL" id="MDR6782032.1"/>
    </source>
</evidence>
<organism evidence="1 2">
    <name type="scientific">Pedobacter africanus</name>
    <dbReference type="NCBI Taxonomy" id="151894"/>
    <lineage>
        <taxon>Bacteria</taxon>
        <taxon>Pseudomonadati</taxon>
        <taxon>Bacteroidota</taxon>
        <taxon>Sphingobacteriia</taxon>
        <taxon>Sphingobacteriales</taxon>
        <taxon>Sphingobacteriaceae</taxon>
        <taxon>Pedobacter</taxon>
    </lineage>
</organism>